<keyword evidence="4" id="KW-1185">Reference proteome</keyword>
<dbReference type="PANTHER" id="PTHR43603:SF1">
    <property type="entry name" value="ZINC-REGULATED GTPASE METALLOPROTEIN ACTIVATOR 1"/>
    <property type="match status" value="1"/>
</dbReference>
<feature type="domain" description="CobW C-terminal" evidence="2">
    <location>
        <begin position="251"/>
        <end position="367"/>
    </location>
</feature>
<dbReference type="Pfam" id="PF02492">
    <property type="entry name" value="cobW"/>
    <property type="match status" value="1"/>
</dbReference>
<feature type="compositionally biased region" description="Basic and acidic residues" evidence="1">
    <location>
        <begin position="402"/>
        <end position="417"/>
    </location>
</feature>
<organism evidence="3 4">
    <name type="scientific">Amycolatopsis cihanbeyliensis</name>
    <dbReference type="NCBI Taxonomy" id="1128664"/>
    <lineage>
        <taxon>Bacteria</taxon>
        <taxon>Bacillati</taxon>
        <taxon>Actinomycetota</taxon>
        <taxon>Actinomycetes</taxon>
        <taxon>Pseudonocardiales</taxon>
        <taxon>Pseudonocardiaceae</taxon>
        <taxon>Amycolatopsis</taxon>
    </lineage>
</organism>
<proteinExistence type="predicted"/>
<dbReference type="RefSeq" id="WP_141995712.1">
    <property type="nucleotide sequence ID" value="NZ_VFML01000001.1"/>
</dbReference>
<sequence length="417" mass="44984">MTQHDRVPLTLIGGLSPTANTRLTDTLRAGDPGTAVVHHDLRHIGSGVVRRRLQLGHRDQLTALELAHGCVSCTLREDLLPLLRRLGRMPEVRRILVRLDPAMEPEPVSWALHHVLVGDRPVLADLRIEAVYSALDHASWFEAATGEDTLAECGLQASAEDERTLAQVALAQVEFADVLVLDGVATDGWSAARTAAVLDRVAPTAPRVELAGADGSTLRAAVPAEARRGELTDQHGALLRGQPPLHTDCGICLFTFTARRPFHPQRLHAAIDVLLDGVVRTRGRAWVASQPDVAFWIESAGGGLGIGHAGGWLAAAEGPEWLEVSPERRTLAALRWDPAFGDRAQELVIVAHQAIPEEIEAALHGALLTDEELAAGEQAWLRYPDPFGSWHEEPCADNELAPGRHDAGAQTGKDDTL</sequence>
<feature type="region of interest" description="Disordered" evidence="1">
    <location>
        <begin position="392"/>
        <end position="417"/>
    </location>
</feature>
<dbReference type="SUPFAM" id="SSF90002">
    <property type="entry name" value="Hypothetical protein YjiA, C-terminal domain"/>
    <property type="match status" value="1"/>
</dbReference>
<evidence type="ECO:0000313" key="3">
    <source>
        <dbReference type="EMBL" id="TQJ00826.1"/>
    </source>
</evidence>
<evidence type="ECO:0000259" key="2">
    <source>
        <dbReference type="SMART" id="SM00833"/>
    </source>
</evidence>
<dbReference type="NCBIfam" id="NF047431">
    <property type="entry name" value="hiber_recruit"/>
    <property type="match status" value="1"/>
</dbReference>
<dbReference type="EMBL" id="VFML01000001">
    <property type="protein sequence ID" value="TQJ00826.1"/>
    <property type="molecule type" value="Genomic_DNA"/>
</dbReference>
<dbReference type="InterPro" id="IPR051927">
    <property type="entry name" value="Zn_Chap_cDPG_Synth"/>
</dbReference>
<dbReference type="InterPro" id="IPR011629">
    <property type="entry name" value="CobW-like_C"/>
</dbReference>
<evidence type="ECO:0000256" key="1">
    <source>
        <dbReference type="SAM" id="MobiDB-lite"/>
    </source>
</evidence>
<dbReference type="SMART" id="SM00833">
    <property type="entry name" value="CobW_C"/>
    <property type="match status" value="1"/>
</dbReference>
<reference evidence="3 4" key="1">
    <citation type="submission" date="2019-06" db="EMBL/GenBank/DDBJ databases">
        <title>Sequencing the genomes of 1000 actinobacteria strains.</title>
        <authorList>
            <person name="Klenk H.-P."/>
        </authorList>
    </citation>
    <scope>NUCLEOTIDE SEQUENCE [LARGE SCALE GENOMIC DNA]</scope>
    <source>
        <strain evidence="3 4">DSM 45679</strain>
    </source>
</reference>
<name>A0A542DCM7_AMYCI</name>
<dbReference type="OrthoDB" id="9808822at2"/>
<dbReference type="InterPro" id="IPR003495">
    <property type="entry name" value="CobW/HypB/UreG_nucleotide-bd"/>
</dbReference>
<protein>
    <submittedName>
        <fullName evidence="3">G3E family GTPase</fullName>
    </submittedName>
</protein>
<dbReference type="Proteomes" id="UP000320876">
    <property type="component" value="Unassembled WGS sequence"/>
</dbReference>
<dbReference type="InterPro" id="IPR027417">
    <property type="entry name" value="P-loop_NTPase"/>
</dbReference>
<dbReference type="AlphaFoldDB" id="A0A542DCM7"/>
<accession>A0A542DCM7</accession>
<evidence type="ECO:0000313" key="4">
    <source>
        <dbReference type="Proteomes" id="UP000320876"/>
    </source>
</evidence>
<dbReference type="Gene3D" id="3.40.50.300">
    <property type="entry name" value="P-loop containing nucleotide triphosphate hydrolases"/>
    <property type="match status" value="1"/>
</dbReference>
<dbReference type="PANTHER" id="PTHR43603">
    <property type="entry name" value="COBW DOMAIN-CONTAINING PROTEIN DDB_G0274527"/>
    <property type="match status" value="1"/>
</dbReference>
<comment type="caution">
    <text evidence="3">The sequence shown here is derived from an EMBL/GenBank/DDBJ whole genome shotgun (WGS) entry which is preliminary data.</text>
</comment>
<dbReference type="Pfam" id="PF07683">
    <property type="entry name" value="CobW_C"/>
    <property type="match status" value="1"/>
</dbReference>
<gene>
    <name evidence="3" type="ORF">FB471_0477</name>
</gene>